<dbReference type="EMBL" id="JBAPLV010000010">
    <property type="protein sequence ID" value="MEI4278918.1"/>
    <property type="molecule type" value="Genomic_DNA"/>
</dbReference>
<protein>
    <submittedName>
        <fullName evidence="2">Helix-turn-helix domain-containing protein</fullName>
    </submittedName>
</protein>
<proteinExistence type="predicted"/>
<comment type="caution">
    <text evidence="2">The sequence shown here is derived from an EMBL/GenBank/DDBJ whole genome shotgun (WGS) entry which is preliminary data.</text>
</comment>
<evidence type="ECO:0000259" key="1">
    <source>
        <dbReference type="Pfam" id="PF12728"/>
    </source>
</evidence>
<dbReference type="Proteomes" id="UP001373496">
    <property type="component" value="Unassembled WGS sequence"/>
</dbReference>
<feature type="domain" description="Helix-turn-helix" evidence="1">
    <location>
        <begin position="5"/>
        <end position="55"/>
    </location>
</feature>
<accession>A0ABU8E5J4</accession>
<name>A0ABU8E5J4_9ACTN</name>
<keyword evidence="3" id="KW-1185">Reference proteome</keyword>
<gene>
    <name evidence="2" type="ORF">UXQ13_10610</name>
</gene>
<dbReference type="Gene3D" id="1.10.10.10">
    <property type="entry name" value="Winged helix-like DNA-binding domain superfamily/Winged helix DNA-binding domain"/>
    <property type="match status" value="1"/>
</dbReference>
<dbReference type="Pfam" id="PF12728">
    <property type="entry name" value="HTH_17"/>
    <property type="match status" value="1"/>
</dbReference>
<evidence type="ECO:0000313" key="3">
    <source>
        <dbReference type="Proteomes" id="UP001373496"/>
    </source>
</evidence>
<dbReference type="SUPFAM" id="SSF46955">
    <property type="entry name" value="Putative DNA-binding domain"/>
    <property type="match status" value="1"/>
</dbReference>
<dbReference type="InterPro" id="IPR041657">
    <property type="entry name" value="HTH_17"/>
</dbReference>
<dbReference type="InterPro" id="IPR036388">
    <property type="entry name" value="WH-like_DNA-bd_sf"/>
</dbReference>
<dbReference type="InterPro" id="IPR009061">
    <property type="entry name" value="DNA-bd_dom_put_sf"/>
</dbReference>
<sequence length="63" mass="7193">MTSRLLTTEDVAARFRTSPVTVRYWRHAGIGPAGVKVGRRVLYEEVECDRWWEAKRSAALTVS</sequence>
<reference evidence="2 3" key="1">
    <citation type="submission" date="2024-03" db="EMBL/GenBank/DDBJ databases">
        <title>Draft genome sequence of Klenkia terrae.</title>
        <authorList>
            <person name="Duangmal K."/>
            <person name="Chantavorakit T."/>
        </authorList>
    </citation>
    <scope>NUCLEOTIDE SEQUENCE [LARGE SCALE GENOMIC DNA]</scope>
    <source>
        <strain evidence="2 3">JCM 17786</strain>
    </source>
</reference>
<dbReference type="RefSeq" id="WP_336392257.1">
    <property type="nucleotide sequence ID" value="NZ_JBAPLV010000010.1"/>
</dbReference>
<organism evidence="2 3">
    <name type="scientific">Klenkia terrae</name>
    <dbReference type="NCBI Taxonomy" id="1052259"/>
    <lineage>
        <taxon>Bacteria</taxon>
        <taxon>Bacillati</taxon>
        <taxon>Actinomycetota</taxon>
        <taxon>Actinomycetes</taxon>
        <taxon>Geodermatophilales</taxon>
        <taxon>Geodermatophilaceae</taxon>
        <taxon>Klenkia</taxon>
    </lineage>
</organism>
<evidence type="ECO:0000313" key="2">
    <source>
        <dbReference type="EMBL" id="MEI4278918.1"/>
    </source>
</evidence>